<name>A0A6S6UD99_9GAMM</name>
<dbReference type="EMBL" id="CACVAT010000414">
    <property type="protein sequence ID" value="CAA6825726.1"/>
    <property type="molecule type" value="Genomic_DNA"/>
</dbReference>
<proteinExistence type="predicted"/>
<organism evidence="1">
    <name type="scientific">uncultured Thiotrichaceae bacterium</name>
    <dbReference type="NCBI Taxonomy" id="298394"/>
    <lineage>
        <taxon>Bacteria</taxon>
        <taxon>Pseudomonadati</taxon>
        <taxon>Pseudomonadota</taxon>
        <taxon>Gammaproteobacteria</taxon>
        <taxon>Thiotrichales</taxon>
        <taxon>Thiotrichaceae</taxon>
        <taxon>environmental samples</taxon>
    </lineage>
</organism>
<sequence>MRLVVCMCKIVHQVDYFTHAVERNALIAYPRGQKPKKSGFSQVFSCPSHFLQWPNISACSQPGCLAQAVRHSIKLVNNAAFNI</sequence>
<evidence type="ECO:0000313" key="1">
    <source>
        <dbReference type="EMBL" id="CAA6825726.1"/>
    </source>
</evidence>
<protein>
    <submittedName>
        <fullName evidence="1">Uncharacterized protein</fullName>
    </submittedName>
</protein>
<gene>
    <name evidence="1" type="ORF">HELGO_WM18287</name>
</gene>
<accession>A0A6S6UD99</accession>
<reference evidence="1" key="1">
    <citation type="submission" date="2020-01" db="EMBL/GenBank/DDBJ databases">
        <authorList>
            <person name="Meier V. D."/>
            <person name="Meier V D."/>
        </authorList>
    </citation>
    <scope>NUCLEOTIDE SEQUENCE</scope>
    <source>
        <strain evidence="1">HLG_WM_MAG_09</strain>
    </source>
</reference>
<dbReference type="AlphaFoldDB" id="A0A6S6UD99"/>